<evidence type="ECO:0000256" key="2">
    <source>
        <dbReference type="ARBA" id="ARBA00022490"/>
    </source>
</evidence>
<name>A0A4R1QZ64_HYDET</name>
<evidence type="ECO:0000313" key="10">
    <source>
        <dbReference type="Proteomes" id="UP000295008"/>
    </source>
</evidence>
<dbReference type="NCBIfam" id="TIGR00006">
    <property type="entry name" value="16S rRNA (cytosine(1402)-N(4))-methyltransferase RsmH"/>
    <property type="match status" value="1"/>
</dbReference>
<evidence type="ECO:0000256" key="8">
    <source>
        <dbReference type="SAM" id="Coils"/>
    </source>
</evidence>
<dbReference type="GO" id="GO:0005737">
    <property type="term" value="C:cytoplasm"/>
    <property type="evidence" value="ECO:0007669"/>
    <property type="project" value="UniProtKB-SubCell"/>
</dbReference>
<dbReference type="SUPFAM" id="SSF53335">
    <property type="entry name" value="S-adenosyl-L-methionine-dependent methyltransferases"/>
    <property type="match status" value="1"/>
</dbReference>
<feature type="binding site" evidence="7">
    <location>
        <position position="81"/>
    </location>
    <ligand>
        <name>S-adenosyl-L-methionine</name>
        <dbReference type="ChEBI" id="CHEBI:59789"/>
    </ligand>
</feature>
<dbReference type="OrthoDB" id="9806637at2"/>
<dbReference type="PIRSF" id="PIRSF004486">
    <property type="entry name" value="MraW"/>
    <property type="match status" value="1"/>
</dbReference>
<dbReference type="HAMAP" id="MF_01007">
    <property type="entry name" value="16SrRNA_methyltr_H"/>
    <property type="match status" value="1"/>
</dbReference>
<dbReference type="FunFam" id="1.10.150.170:FF:000001">
    <property type="entry name" value="Ribosomal RNA small subunit methyltransferase H"/>
    <property type="match status" value="1"/>
</dbReference>
<evidence type="ECO:0000313" key="9">
    <source>
        <dbReference type="EMBL" id="TCL58273.1"/>
    </source>
</evidence>
<evidence type="ECO:0000256" key="3">
    <source>
        <dbReference type="ARBA" id="ARBA00022552"/>
    </source>
</evidence>
<comment type="function">
    <text evidence="7">Specifically methylates the N4 position of cytidine in position 1402 (C1402) of 16S rRNA.</text>
</comment>
<proteinExistence type="inferred from homology"/>
<feature type="binding site" evidence="7">
    <location>
        <position position="54"/>
    </location>
    <ligand>
        <name>S-adenosyl-L-methionine</name>
        <dbReference type="ChEBI" id="CHEBI:59789"/>
    </ligand>
</feature>
<evidence type="ECO:0000256" key="5">
    <source>
        <dbReference type="ARBA" id="ARBA00022679"/>
    </source>
</evidence>
<dbReference type="InterPro" id="IPR023397">
    <property type="entry name" value="SAM-dep_MeTrfase_MraW_recog"/>
</dbReference>
<evidence type="ECO:0000256" key="1">
    <source>
        <dbReference type="ARBA" id="ARBA00010396"/>
    </source>
</evidence>
<dbReference type="EC" id="2.1.1.199" evidence="7"/>
<comment type="similarity">
    <text evidence="1 7">Belongs to the methyltransferase superfamily. RsmH family.</text>
</comment>
<protein>
    <recommendedName>
        <fullName evidence="7">Ribosomal RNA small subunit methyltransferase H</fullName>
        <ecNumber evidence="7">2.1.1.199</ecNumber>
    </recommendedName>
    <alternativeName>
        <fullName evidence="7">16S rRNA m(4)C1402 methyltransferase</fullName>
    </alternativeName>
    <alternativeName>
        <fullName evidence="7">rRNA (cytosine-N(4)-)-methyltransferase RsmH</fullName>
    </alternativeName>
</protein>
<keyword evidence="8" id="KW-0175">Coiled coil</keyword>
<dbReference type="PANTHER" id="PTHR11265:SF0">
    <property type="entry name" value="12S RRNA N4-METHYLCYTIDINE METHYLTRANSFERASE"/>
    <property type="match status" value="1"/>
</dbReference>
<feature type="binding site" evidence="7">
    <location>
        <position position="102"/>
    </location>
    <ligand>
        <name>S-adenosyl-L-methionine</name>
        <dbReference type="ChEBI" id="CHEBI:59789"/>
    </ligand>
</feature>
<keyword evidence="3 7" id="KW-0698">rRNA processing</keyword>
<dbReference type="GO" id="GO:0071424">
    <property type="term" value="F:rRNA (cytosine-N4-)-methyltransferase activity"/>
    <property type="evidence" value="ECO:0007669"/>
    <property type="project" value="UniProtKB-UniRule"/>
</dbReference>
<keyword evidence="10" id="KW-1185">Reference proteome</keyword>
<evidence type="ECO:0000256" key="6">
    <source>
        <dbReference type="ARBA" id="ARBA00022691"/>
    </source>
</evidence>
<keyword evidence="5 7" id="KW-0808">Transferase</keyword>
<gene>
    <name evidence="7" type="primary">rsmH</name>
    <name evidence="9" type="ORF">EDC14_10439</name>
</gene>
<comment type="subcellular location">
    <subcellularLocation>
        <location evidence="7">Cytoplasm</location>
    </subcellularLocation>
</comment>
<accession>A0A4R1QZ64</accession>
<dbReference type="InterPro" id="IPR002903">
    <property type="entry name" value="RsmH"/>
</dbReference>
<dbReference type="GO" id="GO:0070475">
    <property type="term" value="P:rRNA base methylation"/>
    <property type="evidence" value="ECO:0007669"/>
    <property type="project" value="UniProtKB-UniRule"/>
</dbReference>
<dbReference type="Pfam" id="PF01795">
    <property type="entry name" value="Methyltransf_5"/>
    <property type="match status" value="1"/>
</dbReference>
<sequence>MSEFQHQTVLCQEAIEQLNIRPDGIYVDATTGGAGHAFEIASRLSSSGTLIGIDQDQSAIDAARNRLAGMNARIELIRQNFSYLTEIIERIHITGIDGILFDLGVSSPQLDQEERGFSYKHDAPLDMRMDRTQPFSAFHLVNATPKDELAKILWIYGEERWAKRIAQFIDDARHEKTITTTGELVEIIKEAIPASARREGPHPAKRSFQAIRIAVNRELEVLESALKQAIELLNPQGRLVAISFHSLEDRLVKSCFAEAAKGCECPKDIPICICNRKPKLKIITKKPILPSVEELKRNPRARSSKLRTAEKLV</sequence>
<dbReference type="InterPro" id="IPR029063">
    <property type="entry name" value="SAM-dependent_MTases_sf"/>
</dbReference>
<evidence type="ECO:0000256" key="4">
    <source>
        <dbReference type="ARBA" id="ARBA00022603"/>
    </source>
</evidence>
<dbReference type="PANTHER" id="PTHR11265">
    <property type="entry name" value="S-ADENOSYL-METHYLTRANSFERASE MRAW"/>
    <property type="match status" value="1"/>
</dbReference>
<dbReference type="RefSeq" id="WP_132016885.1">
    <property type="nucleotide sequence ID" value="NZ_SLUN01000043.1"/>
</dbReference>
<dbReference type="Gene3D" id="3.40.50.150">
    <property type="entry name" value="Vaccinia Virus protein VP39"/>
    <property type="match status" value="1"/>
</dbReference>
<feature type="coiled-coil region" evidence="8">
    <location>
        <begin position="53"/>
        <end position="80"/>
    </location>
</feature>
<dbReference type="AlphaFoldDB" id="A0A4R1QZ64"/>
<feature type="binding site" evidence="7">
    <location>
        <begin position="34"/>
        <end position="36"/>
    </location>
    <ligand>
        <name>S-adenosyl-L-methionine</name>
        <dbReference type="ChEBI" id="CHEBI:59789"/>
    </ligand>
</feature>
<dbReference type="SUPFAM" id="SSF81799">
    <property type="entry name" value="Putative methyltransferase TM0872, insert domain"/>
    <property type="match status" value="1"/>
</dbReference>
<keyword evidence="2 7" id="KW-0963">Cytoplasm</keyword>
<dbReference type="Proteomes" id="UP000295008">
    <property type="component" value="Unassembled WGS sequence"/>
</dbReference>
<comment type="catalytic activity">
    <reaction evidence="7">
        <text>cytidine(1402) in 16S rRNA + S-adenosyl-L-methionine = N(4)-methylcytidine(1402) in 16S rRNA + S-adenosyl-L-homocysteine + H(+)</text>
        <dbReference type="Rhea" id="RHEA:42928"/>
        <dbReference type="Rhea" id="RHEA-COMP:10286"/>
        <dbReference type="Rhea" id="RHEA-COMP:10287"/>
        <dbReference type="ChEBI" id="CHEBI:15378"/>
        <dbReference type="ChEBI" id="CHEBI:57856"/>
        <dbReference type="ChEBI" id="CHEBI:59789"/>
        <dbReference type="ChEBI" id="CHEBI:74506"/>
        <dbReference type="ChEBI" id="CHEBI:82748"/>
        <dbReference type="EC" id="2.1.1.199"/>
    </reaction>
</comment>
<dbReference type="Gene3D" id="1.10.150.170">
    <property type="entry name" value="Putative methyltransferase TM0872, insert domain"/>
    <property type="match status" value="1"/>
</dbReference>
<comment type="caution">
    <text evidence="9">The sequence shown here is derived from an EMBL/GenBank/DDBJ whole genome shotgun (WGS) entry which is preliminary data.</text>
</comment>
<keyword evidence="6 7" id="KW-0949">S-adenosyl-L-methionine</keyword>
<feature type="binding site" evidence="7">
    <location>
        <position position="109"/>
    </location>
    <ligand>
        <name>S-adenosyl-L-methionine</name>
        <dbReference type="ChEBI" id="CHEBI:59789"/>
    </ligand>
</feature>
<evidence type="ECO:0000256" key="7">
    <source>
        <dbReference type="HAMAP-Rule" id="MF_01007"/>
    </source>
</evidence>
<dbReference type="EMBL" id="SLUN01000043">
    <property type="protein sequence ID" value="TCL58273.1"/>
    <property type="molecule type" value="Genomic_DNA"/>
</dbReference>
<keyword evidence="4 7" id="KW-0489">Methyltransferase</keyword>
<organism evidence="9 10">
    <name type="scientific">Hydrogenispora ethanolica</name>
    <dbReference type="NCBI Taxonomy" id="1082276"/>
    <lineage>
        <taxon>Bacteria</taxon>
        <taxon>Bacillati</taxon>
        <taxon>Bacillota</taxon>
        <taxon>Hydrogenispora</taxon>
    </lineage>
</organism>
<reference evidence="9 10" key="1">
    <citation type="submission" date="2019-03" db="EMBL/GenBank/DDBJ databases">
        <title>Genomic Encyclopedia of Type Strains, Phase IV (KMG-IV): sequencing the most valuable type-strain genomes for metagenomic binning, comparative biology and taxonomic classification.</title>
        <authorList>
            <person name="Goeker M."/>
        </authorList>
    </citation>
    <scope>NUCLEOTIDE SEQUENCE [LARGE SCALE GENOMIC DNA]</scope>
    <source>
        <strain evidence="9 10">LX-B</strain>
    </source>
</reference>